<organism evidence="2 3">
    <name type="scientific">Carboxydichorda subterranea</name>
    <dbReference type="NCBI Taxonomy" id="3109565"/>
    <lineage>
        <taxon>Bacteria</taxon>
        <taxon>Bacillati</taxon>
        <taxon>Bacillota</taxon>
        <taxon>Limnochordia</taxon>
        <taxon>Limnochordales</taxon>
        <taxon>Geochordaceae</taxon>
        <taxon>Carboxydichorda</taxon>
    </lineage>
</organism>
<keyword evidence="1" id="KW-0732">Signal</keyword>
<name>A0ABZ1BTP6_9FIRM</name>
<reference evidence="2 3" key="1">
    <citation type="journal article" date="2024" name="Front. Microbiol.">
        <title>Novel thermophilic genera Geochorda gen. nov. and Carboxydochorda gen. nov. from the deep terrestrial subsurface reveal the ecophysiological diversity in the class Limnochordia.</title>
        <authorList>
            <person name="Karnachuk O.V."/>
            <person name="Lukina A.P."/>
            <person name="Avakyan M.R."/>
            <person name="Kadnikov V.V."/>
            <person name="Begmatov S."/>
            <person name="Beletsky A.V."/>
            <person name="Vlasova K.G."/>
            <person name="Novikov A.A."/>
            <person name="Shcherbakova V.A."/>
            <person name="Mardanov A.V."/>
            <person name="Ravin N.V."/>
        </authorList>
    </citation>
    <scope>NUCLEOTIDE SEQUENCE [LARGE SCALE GENOMIC DNA]</scope>
    <source>
        <strain evidence="2 3">L945</strain>
    </source>
</reference>
<dbReference type="RefSeq" id="WP_324715432.1">
    <property type="nucleotide sequence ID" value="NZ_CP141615.1"/>
</dbReference>
<evidence type="ECO:0000313" key="3">
    <source>
        <dbReference type="Proteomes" id="UP001332192"/>
    </source>
</evidence>
<protein>
    <submittedName>
        <fullName evidence="2">ABC transporter substrate-binding protein</fullName>
    </submittedName>
</protein>
<accession>A0ABZ1BTP6</accession>
<dbReference type="SUPFAM" id="SSF53850">
    <property type="entry name" value="Periplasmic binding protein-like II"/>
    <property type="match status" value="1"/>
</dbReference>
<sequence>MRRAPWASRWRPVAAGALAVWLLMGALPAVSAATPAPPYPQGWTRVEGNRLTFCISAQQPLFDLEESIARAIALAMGANPDIYVYHASARQGPAMVIQRQEYVILLTDYCDVFMGLPRSVNATFDYPADEQQLSTRPYYTTQFVLVSRHPHVSRLSDLPAREPVGLETASLPSLFLSVMRPALPQRQYPGMVGSEALLDALERGEVKTAVVWAPALFQRWPSPESVGLHVHPIQELPNMEWLVVGGIRRDRTGLRTQIDAAILRLLQSGTIKAILEQHGLPPAFFRPAPLRYTPVEGDAAEHGS</sequence>
<evidence type="ECO:0000313" key="2">
    <source>
        <dbReference type="EMBL" id="WRP16159.1"/>
    </source>
</evidence>
<dbReference type="EMBL" id="CP141615">
    <property type="protein sequence ID" value="WRP16159.1"/>
    <property type="molecule type" value="Genomic_DNA"/>
</dbReference>
<keyword evidence="3" id="KW-1185">Reference proteome</keyword>
<gene>
    <name evidence="2" type="ORF">U7230_08560</name>
</gene>
<evidence type="ECO:0000256" key="1">
    <source>
        <dbReference type="SAM" id="SignalP"/>
    </source>
</evidence>
<proteinExistence type="predicted"/>
<dbReference type="Proteomes" id="UP001332192">
    <property type="component" value="Chromosome"/>
</dbReference>
<feature type="chain" id="PRO_5045230635" evidence="1">
    <location>
        <begin position="33"/>
        <end position="304"/>
    </location>
</feature>
<feature type="signal peptide" evidence="1">
    <location>
        <begin position="1"/>
        <end position="32"/>
    </location>
</feature>
<dbReference type="Gene3D" id="3.40.190.10">
    <property type="entry name" value="Periplasmic binding protein-like II"/>
    <property type="match status" value="2"/>
</dbReference>